<gene>
    <name evidence="2" type="ORF">PVAP13_4NG157281</name>
</gene>
<dbReference type="AlphaFoldDB" id="A0A8T0T489"/>
<protein>
    <recommendedName>
        <fullName evidence="1">PB1-like domain-containing protein</fullName>
    </recommendedName>
</protein>
<evidence type="ECO:0000259" key="1">
    <source>
        <dbReference type="Pfam" id="PF26130"/>
    </source>
</evidence>
<name>A0A8T0T489_PANVG</name>
<comment type="caution">
    <text evidence="2">The sequence shown here is derived from an EMBL/GenBank/DDBJ whole genome shotgun (WGS) entry which is preliminary data.</text>
</comment>
<dbReference type="Proteomes" id="UP000823388">
    <property type="component" value="Chromosome 4N"/>
</dbReference>
<evidence type="ECO:0000313" key="2">
    <source>
        <dbReference type="EMBL" id="KAG2605870.1"/>
    </source>
</evidence>
<accession>A0A8T0T489</accession>
<evidence type="ECO:0000313" key="3">
    <source>
        <dbReference type="Proteomes" id="UP000823388"/>
    </source>
</evidence>
<dbReference type="Pfam" id="PF26130">
    <property type="entry name" value="PB1-like"/>
    <property type="match status" value="1"/>
</dbReference>
<feature type="domain" description="PB1-like" evidence="1">
    <location>
        <begin position="21"/>
        <end position="100"/>
    </location>
</feature>
<dbReference type="InterPro" id="IPR058594">
    <property type="entry name" value="PB1-like_dom_pln"/>
</dbReference>
<organism evidence="2 3">
    <name type="scientific">Panicum virgatum</name>
    <name type="common">Blackwell switchgrass</name>
    <dbReference type="NCBI Taxonomy" id="38727"/>
    <lineage>
        <taxon>Eukaryota</taxon>
        <taxon>Viridiplantae</taxon>
        <taxon>Streptophyta</taxon>
        <taxon>Embryophyta</taxon>
        <taxon>Tracheophyta</taxon>
        <taxon>Spermatophyta</taxon>
        <taxon>Magnoliopsida</taxon>
        <taxon>Liliopsida</taxon>
        <taxon>Poales</taxon>
        <taxon>Poaceae</taxon>
        <taxon>PACMAD clade</taxon>
        <taxon>Panicoideae</taxon>
        <taxon>Panicodae</taxon>
        <taxon>Paniceae</taxon>
        <taxon>Panicinae</taxon>
        <taxon>Panicum</taxon>
        <taxon>Panicum sect. Hiantes</taxon>
    </lineage>
</organism>
<reference evidence="2" key="1">
    <citation type="submission" date="2020-05" db="EMBL/GenBank/DDBJ databases">
        <title>WGS assembly of Panicum virgatum.</title>
        <authorList>
            <person name="Lovell J.T."/>
            <person name="Jenkins J."/>
            <person name="Shu S."/>
            <person name="Juenger T.E."/>
            <person name="Schmutz J."/>
        </authorList>
    </citation>
    <scope>NUCLEOTIDE SEQUENCE</scope>
    <source>
        <strain evidence="2">AP13</strain>
    </source>
</reference>
<sequence>MHSLLSYIMEYFFVGFGHLRSYVDEKVDWFDWIECDTWSALWFEDFCQLVGYDSVKDLKFYWLLPGKDLSDGLRIIASDEDTNVMVSVVHKVSNLVVYVDHADYLNSNVDWDDVVFNPVNELPKVLSPQKIHVEKNPARKLPVFYTDLKKRQSRVRWTQPTT</sequence>
<keyword evidence="3" id="KW-1185">Reference proteome</keyword>
<dbReference type="EMBL" id="CM029044">
    <property type="protein sequence ID" value="KAG2605870.1"/>
    <property type="molecule type" value="Genomic_DNA"/>
</dbReference>
<proteinExistence type="predicted"/>